<evidence type="ECO:0000256" key="1">
    <source>
        <dbReference type="SAM" id="Phobius"/>
    </source>
</evidence>
<evidence type="ECO:0000313" key="2">
    <source>
        <dbReference type="EMBL" id="KAJ3832778.1"/>
    </source>
</evidence>
<feature type="transmembrane region" description="Helical" evidence="1">
    <location>
        <begin position="120"/>
        <end position="141"/>
    </location>
</feature>
<dbReference type="Proteomes" id="UP001163846">
    <property type="component" value="Unassembled WGS sequence"/>
</dbReference>
<keyword evidence="3" id="KW-1185">Reference proteome</keyword>
<organism evidence="2 3">
    <name type="scientific">Lentinula raphanica</name>
    <dbReference type="NCBI Taxonomy" id="153919"/>
    <lineage>
        <taxon>Eukaryota</taxon>
        <taxon>Fungi</taxon>
        <taxon>Dikarya</taxon>
        <taxon>Basidiomycota</taxon>
        <taxon>Agaricomycotina</taxon>
        <taxon>Agaricomycetes</taxon>
        <taxon>Agaricomycetidae</taxon>
        <taxon>Agaricales</taxon>
        <taxon>Marasmiineae</taxon>
        <taxon>Omphalotaceae</taxon>
        <taxon>Lentinula</taxon>
    </lineage>
</organism>
<dbReference type="AlphaFoldDB" id="A0AA38NY45"/>
<proteinExistence type="predicted"/>
<name>A0AA38NY45_9AGAR</name>
<evidence type="ECO:0000313" key="3">
    <source>
        <dbReference type="Proteomes" id="UP001163846"/>
    </source>
</evidence>
<protein>
    <submittedName>
        <fullName evidence="2">Uncharacterized protein</fullName>
    </submittedName>
</protein>
<reference evidence="2" key="1">
    <citation type="submission" date="2022-08" db="EMBL/GenBank/DDBJ databases">
        <authorList>
            <consortium name="DOE Joint Genome Institute"/>
            <person name="Min B."/>
            <person name="Riley R."/>
            <person name="Sierra-Patev S."/>
            <person name="Naranjo-Ortiz M."/>
            <person name="Looney B."/>
            <person name="Konkel Z."/>
            <person name="Slot J.C."/>
            <person name="Sakamoto Y."/>
            <person name="Steenwyk J.L."/>
            <person name="Rokas A."/>
            <person name="Carro J."/>
            <person name="Camarero S."/>
            <person name="Ferreira P."/>
            <person name="Molpeceres G."/>
            <person name="Ruiz-Duenas F.J."/>
            <person name="Serrano A."/>
            <person name="Henrissat B."/>
            <person name="Drula E."/>
            <person name="Hughes K.W."/>
            <person name="Mata J.L."/>
            <person name="Ishikawa N.K."/>
            <person name="Vargas-Isla R."/>
            <person name="Ushijima S."/>
            <person name="Smith C.A."/>
            <person name="Ahrendt S."/>
            <person name="Andreopoulos W."/>
            <person name="He G."/>
            <person name="Labutti K."/>
            <person name="Lipzen A."/>
            <person name="Ng V."/>
            <person name="Sandor L."/>
            <person name="Barry K."/>
            <person name="Martinez A.T."/>
            <person name="Xiao Y."/>
            <person name="Gibbons J.G."/>
            <person name="Terashima K."/>
            <person name="Hibbett D.S."/>
            <person name="Grigoriev I.V."/>
        </authorList>
    </citation>
    <scope>NUCLEOTIDE SEQUENCE</scope>
    <source>
        <strain evidence="2">TFB9207</strain>
    </source>
</reference>
<dbReference type="EMBL" id="MU806855">
    <property type="protein sequence ID" value="KAJ3832778.1"/>
    <property type="molecule type" value="Genomic_DNA"/>
</dbReference>
<sequence length="162" mass="18035">MEGDVTALPVLFGYRFLDASWWIVFGEQEVFQYTVKGRDPAGYSKGRVRRAYNQLEGHDRMSFQTRDVGRSIDLLSILSADMPGALIQSEVAVEALLEAGFITAASSEDSMKHLRDWLRYVRVLYLLVSVSEVFSVLGPFFGGENGLGQSTHGWMHGPATLL</sequence>
<keyword evidence="1" id="KW-1133">Transmembrane helix</keyword>
<accession>A0AA38NY45</accession>
<keyword evidence="1" id="KW-0812">Transmembrane</keyword>
<keyword evidence="1" id="KW-0472">Membrane</keyword>
<comment type="caution">
    <text evidence="2">The sequence shown here is derived from an EMBL/GenBank/DDBJ whole genome shotgun (WGS) entry which is preliminary data.</text>
</comment>
<gene>
    <name evidence="2" type="ORF">F5878DRAFT_441570</name>
</gene>